<dbReference type="InterPro" id="IPR011006">
    <property type="entry name" value="CheY-like_superfamily"/>
</dbReference>
<dbReference type="GO" id="GO:0000160">
    <property type="term" value="P:phosphorelay signal transduction system"/>
    <property type="evidence" value="ECO:0007669"/>
    <property type="project" value="InterPro"/>
</dbReference>
<dbReference type="PANTHER" id="PTHR44591:SF20">
    <property type="entry name" value="PROTEIN PILH"/>
    <property type="match status" value="1"/>
</dbReference>
<evidence type="ECO:0000259" key="3">
    <source>
        <dbReference type="PROSITE" id="PS50110"/>
    </source>
</evidence>
<dbReference type="PROSITE" id="PS50110">
    <property type="entry name" value="RESPONSE_REGULATORY"/>
    <property type="match status" value="1"/>
</dbReference>
<evidence type="ECO:0000313" key="5">
    <source>
        <dbReference type="Proteomes" id="UP000615026"/>
    </source>
</evidence>
<evidence type="ECO:0000256" key="2">
    <source>
        <dbReference type="PROSITE-ProRule" id="PRU00169"/>
    </source>
</evidence>
<dbReference type="Proteomes" id="UP000615026">
    <property type="component" value="Unassembled WGS sequence"/>
</dbReference>
<keyword evidence="1 2" id="KW-0597">Phosphoprotein</keyword>
<evidence type="ECO:0000313" key="4">
    <source>
        <dbReference type="EMBL" id="MBE9065281.1"/>
    </source>
</evidence>
<evidence type="ECO:0000256" key="1">
    <source>
        <dbReference type="ARBA" id="ARBA00022553"/>
    </source>
</evidence>
<gene>
    <name evidence="4" type="ORF">IQ260_01290</name>
</gene>
<organism evidence="4 5">
    <name type="scientific">Leptolyngbya cf. ectocarpi LEGE 11479</name>
    <dbReference type="NCBI Taxonomy" id="1828722"/>
    <lineage>
        <taxon>Bacteria</taxon>
        <taxon>Bacillati</taxon>
        <taxon>Cyanobacteriota</taxon>
        <taxon>Cyanophyceae</taxon>
        <taxon>Leptolyngbyales</taxon>
        <taxon>Leptolyngbyaceae</taxon>
        <taxon>Leptolyngbya group</taxon>
        <taxon>Leptolyngbya</taxon>
    </lineage>
</organism>
<accession>A0A928X0R3</accession>
<dbReference type="Pfam" id="PF00072">
    <property type="entry name" value="Response_reg"/>
    <property type="match status" value="1"/>
</dbReference>
<protein>
    <submittedName>
        <fullName evidence="4">Response regulator</fullName>
    </submittedName>
</protein>
<feature type="modified residue" description="4-aspartylphosphate" evidence="2">
    <location>
        <position position="53"/>
    </location>
</feature>
<dbReference type="PANTHER" id="PTHR44591">
    <property type="entry name" value="STRESS RESPONSE REGULATOR PROTEIN 1"/>
    <property type="match status" value="1"/>
</dbReference>
<dbReference type="InterPro" id="IPR001789">
    <property type="entry name" value="Sig_transdc_resp-reg_receiver"/>
</dbReference>
<name>A0A928X0R3_LEPEC</name>
<dbReference type="InterPro" id="IPR050595">
    <property type="entry name" value="Bact_response_regulator"/>
</dbReference>
<dbReference type="EMBL" id="JADEXP010000004">
    <property type="protein sequence ID" value="MBE9065281.1"/>
    <property type="molecule type" value="Genomic_DNA"/>
</dbReference>
<comment type="caution">
    <text evidence="4">The sequence shown here is derived from an EMBL/GenBank/DDBJ whole genome shotgun (WGS) entry which is preliminary data.</text>
</comment>
<reference evidence="4" key="1">
    <citation type="submission" date="2020-10" db="EMBL/GenBank/DDBJ databases">
        <authorList>
            <person name="Castelo-Branco R."/>
            <person name="Eusebio N."/>
            <person name="Adriana R."/>
            <person name="Vieira A."/>
            <person name="Brugerolle De Fraissinette N."/>
            <person name="Rezende De Castro R."/>
            <person name="Schneider M.P."/>
            <person name="Vasconcelos V."/>
            <person name="Leao P.N."/>
        </authorList>
    </citation>
    <scope>NUCLEOTIDE SEQUENCE</scope>
    <source>
        <strain evidence="4">LEGE 11479</strain>
    </source>
</reference>
<dbReference type="RefSeq" id="WP_193990094.1">
    <property type="nucleotide sequence ID" value="NZ_JADEXP010000004.1"/>
</dbReference>
<dbReference type="SMART" id="SM00448">
    <property type="entry name" value="REC"/>
    <property type="match status" value="1"/>
</dbReference>
<feature type="domain" description="Response regulatory" evidence="3">
    <location>
        <begin position="4"/>
        <end position="120"/>
    </location>
</feature>
<dbReference type="SUPFAM" id="SSF52172">
    <property type="entry name" value="CheY-like"/>
    <property type="match status" value="1"/>
</dbReference>
<proteinExistence type="predicted"/>
<keyword evidence="5" id="KW-1185">Reference proteome</keyword>
<sequence>MAKTILVIDDMQSQLDLMSNYLSRAGYQVATAESGAIALEQIKANKPDIIVTDLVMPEVTGLELCRTLKRAPETADIPVIACTTKGRKIDQTWAKKQGIAAYVVKPCTEEQLVDVVRSVEV</sequence>
<dbReference type="Gene3D" id="3.40.50.2300">
    <property type="match status" value="1"/>
</dbReference>
<dbReference type="AlphaFoldDB" id="A0A928X0R3"/>